<keyword evidence="3" id="KW-1185">Reference proteome</keyword>
<evidence type="ECO:0000259" key="1">
    <source>
        <dbReference type="Pfam" id="PF13524"/>
    </source>
</evidence>
<accession>A0A0X8JMJ4</accession>
<name>A0A0X8JMJ4_9BACT</name>
<dbReference type="AlphaFoldDB" id="A0A0X8JMJ4"/>
<feature type="domain" description="Spore protein YkvP/CgeB glycosyl transferase-like" evidence="1">
    <location>
        <begin position="196"/>
        <end position="346"/>
    </location>
</feature>
<organism evidence="2 3">
    <name type="scientific">Desulfovibrio fairfieldensis</name>
    <dbReference type="NCBI Taxonomy" id="44742"/>
    <lineage>
        <taxon>Bacteria</taxon>
        <taxon>Pseudomonadati</taxon>
        <taxon>Thermodesulfobacteriota</taxon>
        <taxon>Desulfovibrionia</taxon>
        <taxon>Desulfovibrionales</taxon>
        <taxon>Desulfovibrionaceae</taxon>
        <taxon>Desulfovibrio</taxon>
    </lineage>
</organism>
<dbReference type="Pfam" id="PF13524">
    <property type="entry name" value="Glyco_trans_1_2"/>
    <property type="match status" value="1"/>
</dbReference>
<proteinExistence type="predicted"/>
<evidence type="ECO:0000313" key="3">
    <source>
        <dbReference type="Proteomes" id="UP000069241"/>
    </source>
</evidence>
<dbReference type="InterPro" id="IPR055259">
    <property type="entry name" value="YkvP/CgeB_Glyco_trans-like"/>
</dbReference>
<protein>
    <recommendedName>
        <fullName evidence="1">Spore protein YkvP/CgeB glycosyl transferase-like domain-containing protein</fullName>
    </recommendedName>
</protein>
<dbReference type="STRING" id="44742.AXF13_05845"/>
<evidence type="ECO:0000313" key="2">
    <source>
        <dbReference type="EMBL" id="AMD91517.1"/>
    </source>
</evidence>
<reference evidence="3" key="1">
    <citation type="submission" date="2016-02" db="EMBL/GenBank/DDBJ databases">
        <authorList>
            <person name="Holder M.E."/>
            <person name="Ajami N.J."/>
            <person name="Petrosino J.F."/>
        </authorList>
    </citation>
    <scope>NUCLEOTIDE SEQUENCE [LARGE SCALE GENOMIC DNA]</scope>
    <source>
        <strain evidence="3">CCUG 45958</strain>
    </source>
</reference>
<gene>
    <name evidence="2" type="ORF">AXF13_05845</name>
</gene>
<dbReference type="EMBL" id="CP014229">
    <property type="protein sequence ID" value="AMD91517.1"/>
    <property type="molecule type" value="Genomic_DNA"/>
</dbReference>
<dbReference type="KEGG" id="dfi:AXF13_05845"/>
<dbReference type="Proteomes" id="UP000069241">
    <property type="component" value="Chromosome"/>
</dbReference>
<sequence>MLMPATSLRILVILPMYGGSLPIGRYCASALRGLGHTVRLFEAPLLYPAFTGLKGLGLTPAQTVPLENSFLQVVSQAIWAQVQSLEPHFVLALAQAPMSRSLLQRLRRAGVRTAMWFVEDYRIFNYWRTYAPLYDAFAVIQKAPFLSELARIGQAHALYLPLAALPEFHKPLELSLAEQKEYGSDIAFLGAGYPNRRLAFRPLAGRDFKIWGSDWEGESLLAGNIQRRGARISEEESVKVYNAARVNLNLHSSLQGGDLVGHGDFVNPRTFELAAMGAFQLVDQRSLLGELFAPDELATFTSMNEFYAGIDHFLAHPEEREAYARRARERTLREHTYERRMDALLDYLEAELGPWPQSGPEQAAPPELGPQLREDLAQLMRKLGLGPHAAFDDVLARLREQSGALSDLETSLLFLDEWRGQYLKK</sequence>